<gene>
    <name evidence="2" type="ORF">DK847_07285</name>
</gene>
<proteinExistence type="predicted"/>
<feature type="region of interest" description="Disordered" evidence="1">
    <location>
        <begin position="88"/>
        <end position="109"/>
    </location>
</feature>
<comment type="caution">
    <text evidence="2">The sequence shown here is derived from an EMBL/GenBank/DDBJ whole genome shotgun (WGS) entry which is preliminary data.</text>
</comment>
<evidence type="ECO:0000313" key="2">
    <source>
        <dbReference type="EMBL" id="PZF77128.1"/>
    </source>
</evidence>
<evidence type="ECO:0000256" key="1">
    <source>
        <dbReference type="SAM" id="MobiDB-lite"/>
    </source>
</evidence>
<accession>A0A2W2BAK2</accession>
<protein>
    <submittedName>
        <fullName evidence="2">Tellurite resistance TerB family protein</fullName>
    </submittedName>
</protein>
<organism evidence="2 3">
    <name type="scientific">Aestuariivirga litoralis</name>
    <dbReference type="NCBI Taxonomy" id="2650924"/>
    <lineage>
        <taxon>Bacteria</taxon>
        <taxon>Pseudomonadati</taxon>
        <taxon>Pseudomonadota</taxon>
        <taxon>Alphaproteobacteria</taxon>
        <taxon>Hyphomicrobiales</taxon>
        <taxon>Aestuariivirgaceae</taxon>
        <taxon>Aestuariivirga</taxon>
    </lineage>
</organism>
<name>A0A2W2BAK2_9HYPH</name>
<dbReference type="AlphaFoldDB" id="A0A2W2BAK2"/>
<dbReference type="Proteomes" id="UP000248795">
    <property type="component" value="Unassembled WGS sequence"/>
</dbReference>
<dbReference type="RefSeq" id="WP_111197355.1">
    <property type="nucleotide sequence ID" value="NZ_QKVK01000003.1"/>
</dbReference>
<reference evidence="3" key="1">
    <citation type="submission" date="2018-06" db="EMBL/GenBank/DDBJ databases">
        <title>Aestuariibacter litoralis strain KCTC 52945T.</title>
        <authorList>
            <person name="Li X."/>
            <person name="Salam N."/>
            <person name="Li J.-L."/>
            <person name="Chen Y.-M."/>
            <person name="Yang Z.-W."/>
            <person name="Zhang L.-Y."/>
            <person name="Han M.-X."/>
            <person name="Xiao M."/>
            <person name="Li W.-J."/>
        </authorList>
    </citation>
    <scope>NUCLEOTIDE SEQUENCE [LARGE SCALE GENOMIC DNA]</scope>
    <source>
        <strain evidence="3">KCTC 52945</strain>
    </source>
</reference>
<dbReference type="Gene3D" id="1.10.3680.10">
    <property type="entry name" value="TerB-like"/>
    <property type="match status" value="1"/>
</dbReference>
<sequence>MFDPQKLLEQFLGGSHGSPAKDAKPAGGMSPDFMKGLATGGVAGGLAGILLGGKTSKKLAKGAVKLGGTAALAGLAYKAYESWRAAQQAPAAEAPPPMKDVTPKPEGTRFLPAASAERDGMSLAILRAMIAAAKADGHIDAEEHQRIFARLDELDLDTEEKAFVIDELRKPLDIDAVVKAAITPELAVEIYAASVLAIDPDDPAEQAYLAMLASRLKLEPGLRMAIEKETAKTVA</sequence>
<dbReference type="InterPro" id="IPR029024">
    <property type="entry name" value="TerB-like"/>
</dbReference>
<dbReference type="SUPFAM" id="SSF158682">
    <property type="entry name" value="TerB-like"/>
    <property type="match status" value="1"/>
</dbReference>
<dbReference type="Pfam" id="PF04391">
    <property type="entry name" value="DUF533"/>
    <property type="match status" value="1"/>
</dbReference>
<dbReference type="EMBL" id="QKVK01000003">
    <property type="protein sequence ID" value="PZF77128.1"/>
    <property type="molecule type" value="Genomic_DNA"/>
</dbReference>
<dbReference type="CDD" id="cd07178">
    <property type="entry name" value="terB_like_YebE"/>
    <property type="match status" value="1"/>
</dbReference>
<keyword evidence="3" id="KW-1185">Reference proteome</keyword>
<dbReference type="InterPro" id="IPR007486">
    <property type="entry name" value="YebE"/>
</dbReference>
<evidence type="ECO:0000313" key="3">
    <source>
        <dbReference type="Proteomes" id="UP000248795"/>
    </source>
</evidence>